<dbReference type="AlphaFoldDB" id="A0A0N1IPI9"/>
<feature type="compositionally biased region" description="Polar residues" evidence="1">
    <location>
        <begin position="230"/>
        <end position="252"/>
    </location>
</feature>
<dbReference type="InParanoid" id="A0A0N1IPI9"/>
<evidence type="ECO:0000313" key="3">
    <source>
        <dbReference type="Proteomes" id="UP000053240"/>
    </source>
</evidence>
<feature type="compositionally biased region" description="Low complexity" evidence="1">
    <location>
        <begin position="162"/>
        <end position="189"/>
    </location>
</feature>
<feature type="compositionally biased region" description="Basic and acidic residues" evidence="1">
    <location>
        <begin position="213"/>
        <end position="229"/>
    </location>
</feature>
<evidence type="ECO:0000313" key="2">
    <source>
        <dbReference type="EMBL" id="KPJ16007.1"/>
    </source>
</evidence>
<gene>
    <name evidence="2" type="ORF">RR48_05352</name>
</gene>
<dbReference type="EMBL" id="KQ460317">
    <property type="protein sequence ID" value="KPJ16007.1"/>
    <property type="molecule type" value="Genomic_DNA"/>
</dbReference>
<proteinExistence type="predicted"/>
<protein>
    <submittedName>
        <fullName evidence="2">Uncharacterized protein</fullName>
    </submittedName>
</protein>
<keyword evidence="3" id="KW-1185">Reference proteome</keyword>
<accession>A0A0N1IPI9</accession>
<feature type="region of interest" description="Disordered" evidence="1">
    <location>
        <begin position="162"/>
        <end position="252"/>
    </location>
</feature>
<name>A0A0N1IPI9_PAPMA</name>
<dbReference type="Proteomes" id="UP000053240">
    <property type="component" value="Unassembled WGS sequence"/>
</dbReference>
<evidence type="ECO:0000256" key="1">
    <source>
        <dbReference type="SAM" id="MobiDB-lite"/>
    </source>
</evidence>
<organism evidence="2 3">
    <name type="scientific">Papilio machaon</name>
    <name type="common">Old World swallowtail butterfly</name>
    <dbReference type="NCBI Taxonomy" id="76193"/>
    <lineage>
        <taxon>Eukaryota</taxon>
        <taxon>Metazoa</taxon>
        <taxon>Ecdysozoa</taxon>
        <taxon>Arthropoda</taxon>
        <taxon>Hexapoda</taxon>
        <taxon>Insecta</taxon>
        <taxon>Pterygota</taxon>
        <taxon>Neoptera</taxon>
        <taxon>Endopterygota</taxon>
        <taxon>Lepidoptera</taxon>
        <taxon>Glossata</taxon>
        <taxon>Ditrysia</taxon>
        <taxon>Papilionoidea</taxon>
        <taxon>Papilionidae</taxon>
        <taxon>Papilioninae</taxon>
        <taxon>Papilio</taxon>
    </lineage>
</organism>
<sequence length="381" mass="42630">MVFDFVHRYVAQPSQRHDDFISHSRSARYRRACLSDVDLRWQLTVKNPNNTKQIIDIIAFREEMLYRARASTIHLRPFILFGFSGKMSSSDLQATLRDLSKTVATLVTKINEQAVVIKAQTKKIDDQKQLIEKNFVIISEQKRVIGNLVIKVDKLVAAADGTKKGTAAPSSATTSPSATETAAGAGETGPITRARRAAQRIESKGLTTSCAQEPKRLNTADAPKDKSTDELNNNQSPIVSEWQTVSKKTSSKNLQTKIVQQGGNRVMSSILAVEKKKFLHIWSLHPDTTSEAIIEHVETVCGSKDIKVEKIIPRSKRDYASFKVRRRPPLFLEPTARTNLLENAPIVRAIRLLNIVSRDIDIFSCSEPKFTEAAYRCVEDV</sequence>
<reference evidence="2 3" key="1">
    <citation type="journal article" date="2015" name="Nat. Commun.">
        <title>Outbred genome sequencing and CRISPR/Cas9 gene editing in butterflies.</title>
        <authorList>
            <person name="Li X."/>
            <person name="Fan D."/>
            <person name="Zhang W."/>
            <person name="Liu G."/>
            <person name="Zhang L."/>
            <person name="Zhao L."/>
            <person name="Fang X."/>
            <person name="Chen L."/>
            <person name="Dong Y."/>
            <person name="Chen Y."/>
            <person name="Ding Y."/>
            <person name="Zhao R."/>
            <person name="Feng M."/>
            <person name="Zhu Y."/>
            <person name="Feng Y."/>
            <person name="Jiang X."/>
            <person name="Zhu D."/>
            <person name="Xiang H."/>
            <person name="Feng X."/>
            <person name="Li S."/>
            <person name="Wang J."/>
            <person name="Zhang G."/>
            <person name="Kronforst M.R."/>
            <person name="Wang W."/>
        </authorList>
    </citation>
    <scope>NUCLEOTIDE SEQUENCE [LARGE SCALE GENOMIC DNA]</scope>
    <source>
        <strain evidence="2">Ya'a_city_454_Pm</strain>
        <tissue evidence="2">Whole body</tissue>
    </source>
</reference>